<reference evidence="2" key="1">
    <citation type="submission" date="2022-08" db="EMBL/GenBank/DDBJ databases">
        <authorList>
            <consortium name="DOE Joint Genome Institute"/>
            <person name="Min B."/>
            <person name="Riley R."/>
            <person name="Sierra-Patev S."/>
            <person name="Naranjo-Ortiz M."/>
            <person name="Looney B."/>
            <person name="Konkel Z."/>
            <person name="Slot J.C."/>
            <person name="Sakamoto Y."/>
            <person name="Steenwyk J.L."/>
            <person name="Rokas A."/>
            <person name="Carro J."/>
            <person name="Camarero S."/>
            <person name="Ferreira P."/>
            <person name="Molpeceres G."/>
            <person name="Ruiz-Duenas F.J."/>
            <person name="Serrano A."/>
            <person name="Henrissat B."/>
            <person name="Drula E."/>
            <person name="Hughes K.W."/>
            <person name="Mata J.L."/>
            <person name="Ishikawa N.K."/>
            <person name="Vargas-Isla R."/>
            <person name="Ushijima S."/>
            <person name="Smith C.A."/>
            <person name="Ahrendt S."/>
            <person name="Andreopoulos W."/>
            <person name="He G."/>
            <person name="Labutti K."/>
            <person name="Lipzen A."/>
            <person name="Ng V."/>
            <person name="Sandor L."/>
            <person name="Barry K."/>
            <person name="Martinez A.T."/>
            <person name="Xiao Y."/>
            <person name="Gibbons J.G."/>
            <person name="Terashima K."/>
            <person name="Hibbett D.S."/>
            <person name="Grigoriev I.V."/>
        </authorList>
    </citation>
    <scope>NUCLEOTIDE SEQUENCE</scope>
    <source>
        <strain evidence="2">TFB9207</strain>
    </source>
</reference>
<evidence type="ECO:0000313" key="2">
    <source>
        <dbReference type="EMBL" id="KAJ3833442.1"/>
    </source>
</evidence>
<proteinExistence type="predicted"/>
<organism evidence="2 3">
    <name type="scientific">Lentinula raphanica</name>
    <dbReference type="NCBI Taxonomy" id="153919"/>
    <lineage>
        <taxon>Eukaryota</taxon>
        <taxon>Fungi</taxon>
        <taxon>Dikarya</taxon>
        <taxon>Basidiomycota</taxon>
        <taxon>Agaricomycotina</taxon>
        <taxon>Agaricomycetes</taxon>
        <taxon>Agaricomycetidae</taxon>
        <taxon>Agaricales</taxon>
        <taxon>Marasmiineae</taxon>
        <taxon>Omphalotaceae</taxon>
        <taxon>Lentinula</taxon>
    </lineage>
</organism>
<dbReference type="Proteomes" id="UP001163846">
    <property type="component" value="Unassembled WGS sequence"/>
</dbReference>
<comment type="caution">
    <text evidence="2">The sequence shown here is derived from an EMBL/GenBank/DDBJ whole genome shotgun (WGS) entry which is preliminary data.</text>
</comment>
<protein>
    <submittedName>
        <fullName evidence="2">Uncharacterized protein</fullName>
    </submittedName>
</protein>
<evidence type="ECO:0000313" key="3">
    <source>
        <dbReference type="Proteomes" id="UP001163846"/>
    </source>
</evidence>
<dbReference type="EMBL" id="MU806696">
    <property type="protein sequence ID" value="KAJ3833442.1"/>
    <property type="molecule type" value="Genomic_DNA"/>
</dbReference>
<gene>
    <name evidence="2" type="ORF">F5878DRAFT_632764</name>
</gene>
<dbReference type="AlphaFoldDB" id="A0AA38U6U8"/>
<sequence length="207" mass="24910">MIRFDKEQSRISYQRYSNCVKNSIPEPLVFCTPSVILNIKHSFPSRHLKAFSHQTPRGPSPTQACHPSPPSRPSAPRPRRSCLPCHYQHPTRQWSPRTWRNPGMKTKECCCRQIDQNQNHRENYRQEKESDRRFHHLDRHYRHPHHPYPHYRHPYHPFHPFHHPFHPYHHSYHSYHSYHCCYSSSGPTKKQVQQWTEPSSLRPSCCS</sequence>
<feature type="compositionally biased region" description="Polar residues" evidence="1">
    <location>
        <begin position="52"/>
        <end position="65"/>
    </location>
</feature>
<evidence type="ECO:0000256" key="1">
    <source>
        <dbReference type="SAM" id="MobiDB-lite"/>
    </source>
</evidence>
<accession>A0AA38U6U8</accession>
<feature type="region of interest" description="Disordered" evidence="1">
    <location>
        <begin position="50"/>
        <end position="79"/>
    </location>
</feature>
<feature type="compositionally biased region" description="Pro residues" evidence="1">
    <location>
        <begin position="67"/>
        <end position="76"/>
    </location>
</feature>
<keyword evidence="3" id="KW-1185">Reference proteome</keyword>
<name>A0AA38U6U8_9AGAR</name>